<accession>A0A8H6MPP0</accession>
<dbReference type="EMBL" id="WIGN01000211">
    <property type="protein sequence ID" value="KAF6804349.1"/>
    <property type="molecule type" value="Genomic_DNA"/>
</dbReference>
<evidence type="ECO:0000313" key="1">
    <source>
        <dbReference type="EMBL" id="KAF6804349.1"/>
    </source>
</evidence>
<proteinExistence type="predicted"/>
<keyword evidence="2" id="KW-1185">Reference proteome</keyword>
<comment type="caution">
    <text evidence="1">The sequence shown here is derived from an EMBL/GenBank/DDBJ whole genome shotgun (WGS) entry which is preliminary data.</text>
</comment>
<protein>
    <submittedName>
        <fullName evidence="1">Uncharacterized protein</fullName>
    </submittedName>
</protein>
<organism evidence="1 2">
    <name type="scientific">Colletotrichum sojae</name>
    <dbReference type="NCBI Taxonomy" id="2175907"/>
    <lineage>
        <taxon>Eukaryota</taxon>
        <taxon>Fungi</taxon>
        <taxon>Dikarya</taxon>
        <taxon>Ascomycota</taxon>
        <taxon>Pezizomycotina</taxon>
        <taxon>Sordariomycetes</taxon>
        <taxon>Hypocreomycetidae</taxon>
        <taxon>Glomerellales</taxon>
        <taxon>Glomerellaceae</taxon>
        <taxon>Colletotrichum</taxon>
        <taxon>Colletotrichum orchidearum species complex</taxon>
    </lineage>
</organism>
<evidence type="ECO:0000313" key="2">
    <source>
        <dbReference type="Proteomes" id="UP000652219"/>
    </source>
</evidence>
<dbReference type="Proteomes" id="UP000652219">
    <property type="component" value="Unassembled WGS sequence"/>
</dbReference>
<dbReference type="AlphaFoldDB" id="A0A8H6MPP0"/>
<sequence length="84" mass="9096">MVEGIPGSPSVFFIDIHHPSSKPYPCPPAKTALRCRLDSAVLRTPPVPRTRACDLPGQMVVSGGTEELNSIKVQRGIAQQPRFS</sequence>
<name>A0A8H6MPP0_9PEZI</name>
<gene>
    <name evidence="1" type="ORF">CSOJ01_10267</name>
</gene>
<reference evidence="1 2" key="1">
    <citation type="journal article" date="2020" name="Phytopathology">
        <title>Genome Sequence Resources of Colletotrichum truncatum, C. plurivorum, C. musicola, and C. sojae: Four Species Pathogenic to Soybean (Glycine max).</title>
        <authorList>
            <person name="Rogerio F."/>
            <person name="Boufleur T.R."/>
            <person name="Ciampi-Guillardi M."/>
            <person name="Sukno S.A."/>
            <person name="Thon M.R."/>
            <person name="Massola Junior N.S."/>
            <person name="Baroncelli R."/>
        </authorList>
    </citation>
    <scope>NUCLEOTIDE SEQUENCE [LARGE SCALE GENOMIC DNA]</scope>
    <source>
        <strain evidence="1 2">LFN0009</strain>
    </source>
</reference>